<dbReference type="Pfam" id="PF13004">
    <property type="entry name" value="BACON"/>
    <property type="match status" value="1"/>
</dbReference>
<gene>
    <name evidence="7" type="ORF">BatF92_00780</name>
    <name evidence="8" type="ORF">DW011_03165</name>
    <name evidence="9" type="ORF">KQP59_17610</name>
</gene>
<feature type="domain" description="DNA/RNA non-specific endonuclease/pyrophosphatase/phosphodiesterase" evidence="6">
    <location>
        <begin position="161"/>
        <end position="363"/>
    </location>
</feature>
<keyword evidence="2" id="KW-0479">Metal-binding</keyword>
<dbReference type="InterPro" id="IPR013783">
    <property type="entry name" value="Ig-like_fold"/>
</dbReference>
<evidence type="ECO:0000256" key="2">
    <source>
        <dbReference type="PIRSR" id="PIRSR640255-2"/>
    </source>
</evidence>
<feature type="signal peptide" evidence="4">
    <location>
        <begin position="1"/>
        <end position="19"/>
    </location>
</feature>
<proteinExistence type="predicted"/>
<evidence type="ECO:0000259" key="6">
    <source>
        <dbReference type="SMART" id="SM00892"/>
    </source>
</evidence>
<feature type="region of interest" description="Disordered" evidence="3">
    <location>
        <begin position="111"/>
        <end position="133"/>
    </location>
</feature>
<dbReference type="Proteomes" id="UP001156216">
    <property type="component" value="Chromosome"/>
</dbReference>
<evidence type="ECO:0000259" key="5">
    <source>
        <dbReference type="SMART" id="SM00477"/>
    </source>
</evidence>
<feature type="domain" description="ENPP1-3/EXOG-like endonuclease/phosphodiesterase" evidence="5">
    <location>
        <begin position="165"/>
        <end position="363"/>
    </location>
</feature>
<reference evidence="8 10" key="1">
    <citation type="submission" date="2018-08" db="EMBL/GenBank/DDBJ databases">
        <title>A genome reference for cultivated species of the human gut microbiota.</title>
        <authorList>
            <person name="Zou Y."/>
            <person name="Xue W."/>
            <person name="Luo G."/>
        </authorList>
    </citation>
    <scope>NUCLEOTIDE SEQUENCE [LARGE SCALE GENOMIC DNA]</scope>
    <source>
        <strain evidence="8 10">AF37-12</strain>
    </source>
</reference>
<evidence type="ECO:0000313" key="7">
    <source>
        <dbReference type="EMBL" id="BCA48136.1"/>
    </source>
</evidence>
<dbReference type="Proteomes" id="UP000500882">
    <property type="component" value="Chromosome"/>
</dbReference>
<dbReference type="FunFam" id="3.40.570.10:FF:000014">
    <property type="entry name" value="Endonuclease G"/>
    <property type="match status" value="1"/>
</dbReference>
<evidence type="ECO:0000313" key="10">
    <source>
        <dbReference type="Proteomes" id="UP000283616"/>
    </source>
</evidence>
<dbReference type="GO" id="GO:0016787">
    <property type="term" value="F:hydrolase activity"/>
    <property type="evidence" value="ECO:0007669"/>
    <property type="project" value="InterPro"/>
</dbReference>
<evidence type="ECO:0000256" key="3">
    <source>
        <dbReference type="SAM" id="MobiDB-lite"/>
    </source>
</evidence>
<dbReference type="InterPro" id="IPR020821">
    <property type="entry name" value="ENPP1-3/EXOG-like_nuc-like"/>
</dbReference>
<keyword evidence="4" id="KW-0732">Signal</keyword>
<evidence type="ECO:0000313" key="11">
    <source>
        <dbReference type="Proteomes" id="UP000500882"/>
    </source>
</evidence>
<keyword evidence="8" id="KW-0540">Nuclease</keyword>
<dbReference type="EMBL" id="AP022660">
    <property type="protein sequence ID" value="BCA48136.1"/>
    <property type="molecule type" value="Genomic_DNA"/>
</dbReference>
<dbReference type="Gene3D" id="3.40.570.10">
    <property type="entry name" value="Extracellular Endonuclease, subunit A"/>
    <property type="match status" value="1"/>
</dbReference>
<accession>A0A415M598</accession>
<dbReference type="SMART" id="SM00892">
    <property type="entry name" value="Endonuclease_NS"/>
    <property type="match status" value="1"/>
</dbReference>
<dbReference type="InterPro" id="IPR024361">
    <property type="entry name" value="BACON"/>
</dbReference>
<feature type="active site" description="Proton acceptor" evidence="1">
    <location>
        <position position="224"/>
    </location>
</feature>
<reference evidence="9" key="3">
    <citation type="submission" date="2021-06" db="EMBL/GenBank/DDBJ databases">
        <title>Interrogation of the integrated mobile genetic elements in gut-associated Bacteroides with a consensus prediction approach.</title>
        <authorList>
            <person name="Campbell D.E."/>
            <person name="Leigh J.R."/>
            <person name="Kim T."/>
            <person name="England W."/>
            <person name="Whitaker R.J."/>
            <person name="Degnan P.H."/>
        </authorList>
    </citation>
    <scope>NUCLEOTIDE SEQUENCE</scope>
    <source>
        <strain evidence="9">VPI-BTDOT2</strain>
    </source>
</reference>
<dbReference type="GO" id="GO:0046872">
    <property type="term" value="F:metal ion binding"/>
    <property type="evidence" value="ECO:0007669"/>
    <property type="project" value="UniProtKB-KW"/>
</dbReference>
<keyword evidence="8" id="KW-0378">Hydrolase</keyword>
<sequence>MKHKFIQTLLLVLLPTLFAACGSDNNDPTDNIGGLSVSTDLKNNEVSAKGGSFFLQIKTDGKWTASSQDSWCTINNKEGNGNASTICSVSANDDDERYTVITVTSNGKSENITITQKGGNGEEPDPDPNPSGYAGRIEIPALNKANNNLFITHTTQYNGKEVITYSFEYDCTQKSSRWVAFTFSTSTPDNKVGRAGDFSDDPSIPSQYRTHDGDYTGSGYSRGHLVASSDRQYSATANKQTFYMSNMNPQIQDGFNGGIWASLEKKVQTWGNITNDQDTLYVAKGGTIDNNNIIKYLKTNNTIPVPKYFYMAILSLKNGQYKAIGFWFEHKSYSNNNYASYALSIDELEEKTGIDFFHNLPDNIENEVERSYNKSDWGL</sequence>
<dbReference type="CDD" id="cd14948">
    <property type="entry name" value="BACON"/>
    <property type="match status" value="1"/>
</dbReference>
<dbReference type="InterPro" id="IPR040255">
    <property type="entry name" value="Non-specific_endonuclease"/>
</dbReference>
<dbReference type="GO" id="GO:0004519">
    <property type="term" value="F:endonuclease activity"/>
    <property type="evidence" value="ECO:0007669"/>
    <property type="project" value="UniProtKB-KW"/>
</dbReference>
<dbReference type="SMART" id="SM00477">
    <property type="entry name" value="NUC"/>
    <property type="match status" value="1"/>
</dbReference>
<evidence type="ECO:0000313" key="8">
    <source>
        <dbReference type="EMBL" id="RHL63617.1"/>
    </source>
</evidence>
<dbReference type="EMBL" id="CP083681">
    <property type="protein sequence ID" value="UYU70088.1"/>
    <property type="molecule type" value="Genomic_DNA"/>
</dbReference>
<reference evidence="7 11" key="2">
    <citation type="submission" date="2020-02" db="EMBL/GenBank/DDBJ databases">
        <title>Whole-genome sequencing and comparative analysis of the genomes of Bacteroides thetaiotaomicron and Escherichia coli isolated from a healthy resident in Vietnam.</title>
        <authorList>
            <person name="Mohsin M."/>
            <person name="Tanaka K."/>
            <person name="Kawahara R."/>
            <person name="Kondo S."/>
            <person name="Noguchi H."/>
            <person name="Motooka D."/>
            <person name="Nakamura S."/>
            <person name="Khong D.T."/>
            <person name="Nguyen T.N."/>
            <person name="Tran H.T."/>
            <person name="Yamamoto Y."/>
        </authorList>
    </citation>
    <scope>NUCLEOTIDE SEQUENCE [LARGE SCALE GENOMIC DNA]</scope>
    <source>
        <strain evidence="7 11">F9-2</strain>
    </source>
</reference>
<dbReference type="GO" id="GO:0003676">
    <property type="term" value="F:nucleic acid binding"/>
    <property type="evidence" value="ECO:0007669"/>
    <property type="project" value="InterPro"/>
</dbReference>
<organism evidence="8 10">
    <name type="scientific">Bacteroides thetaiotaomicron</name>
    <dbReference type="NCBI Taxonomy" id="818"/>
    <lineage>
        <taxon>Bacteria</taxon>
        <taxon>Pseudomonadati</taxon>
        <taxon>Bacteroidota</taxon>
        <taxon>Bacteroidia</taxon>
        <taxon>Bacteroidales</taxon>
        <taxon>Bacteroidaceae</taxon>
        <taxon>Bacteroides</taxon>
    </lineage>
</organism>
<dbReference type="Gene3D" id="2.60.40.10">
    <property type="entry name" value="Immunoglobulins"/>
    <property type="match status" value="1"/>
</dbReference>
<dbReference type="InterPro" id="IPR001604">
    <property type="entry name" value="Endo_G_ENPP1-like_dom"/>
</dbReference>
<dbReference type="InterPro" id="IPR044925">
    <property type="entry name" value="His-Me_finger_sf"/>
</dbReference>
<protein>
    <submittedName>
        <fullName evidence="8 9">Endonuclease</fullName>
    </submittedName>
</protein>
<name>A0A415M598_BACT4</name>
<dbReference type="InterPro" id="IPR044929">
    <property type="entry name" value="DNA/RNA_non-sp_Endonuclease_sf"/>
</dbReference>
<dbReference type="Pfam" id="PF01223">
    <property type="entry name" value="Endonuclease_NS"/>
    <property type="match status" value="1"/>
</dbReference>
<keyword evidence="8" id="KW-0255">Endonuclease</keyword>
<dbReference type="EMBL" id="QROV01000003">
    <property type="protein sequence ID" value="RHL63617.1"/>
    <property type="molecule type" value="Genomic_DNA"/>
</dbReference>
<dbReference type="PANTHER" id="PTHR13966:SF5">
    <property type="entry name" value="ENDONUCLEASE G, MITOCHONDRIAL"/>
    <property type="match status" value="1"/>
</dbReference>
<evidence type="ECO:0000256" key="1">
    <source>
        <dbReference type="PIRSR" id="PIRSR640255-1"/>
    </source>
</evidence>
<dbReference type="Proteomes" id="UP000283616">
    <property type="component" value="Unassembled WGS sequence"/>
</dbReference>
<evidence type="ECO:0000256" key="4">
    <source>
        <dbReference type="SAM" id="SignalP"/>
    </source>
</evidence>
<feature type="binding site" evidence="2">
    <location>
        <position position="256"/>
    </location>
    <ligand>
        <name>Mg(2+)</name>
        <dbReference type="ChEBI" id="CHEBI:18420"/>
        <note>catalytic</note>
    </ligand>
</feature>
<dbReference type="SUPFAM" id="SSF54060">
    <property type="entry name" value="His-Me finger endonucleases"/>
    <property type="match status" value="1"/>
</dbReference>
<dbReference type="PANTHER" id="PTHR13966">
    <property type="entry name" value="ENDONUCLEASE RELATED"/>
    <property type="match status" value="1"/>
</dbReference>
<dbReference type="RefSeq" id="WP_008762509.1">
    <property type="nucleotide sequence ID" value="NZ_AP022660.1"/>
</dbReference>
<dbReference type="AlphaFoldDB" id="A0A415M598"/>
<evidence type="ECO:0000313" key="9">
    <source>
        <dbReference type="EMBL" id="UYU70088.1"/>
    </source>
</evidence>
<dbReference type="PROSITE" id="PS51257">
    <property type="entry name" value="PROKAR_LIPOPROTEIN"/>
    <property type="match status" value="1"/>
</dbReference>
<feature type="chain" id="PRO_5042714579" evidence="4">
    <location>
        <begin position="20"/>
        <end position="379"/>
    </location>
</feature>